<dbReference type="Proteomes" id="UP000595140">
    <property type="component" value="Unassembled WGS sequence"/>
</dbReference>
<name>A0A484M0Q7_9ASTE</name>
<dbReference type="EMBL" id="OOIL02002262">
    <property type="protein sequence ID" value="VFQ81964.1"/>
    <property type="molecule type" value="Genomic_DNA"/>
</dbReference>
<dbReference type="AlphaFoldDB" id="A0A484M0Q7"/>
<dbReference type="PANTHER" id="PTHR47481:SF31">
    <property type="entry name" value="OS01G0873500 PROTEIN"/>
    <property type="match status" value="1"/>
</dbReference>
<feature type="region of interest" description="Disordered" evidence="1">
    <location>
        <begin position="121"/>
        <end position="143"/>
    </location>
</feature>
<evidence type="ECO:0000313" key="3">
    <source>
        <dbReference type="Proteomes" id="UP000595140"/>
    </source>
</evidence>
<sequence length="508" mass="55829">MCKTSVILVRVRPNSKNKVLPAHPPSEDDTVFFGLGTRSVTRVAINQKAVSPKQSQGPSLRLQNHLHRKGYKLKAMATLGDQREQSHGSTPNERTLWPSLKSLLLLAPLVIASFLKRSKHAKTPQGIVDKVPRSQTQGKPAKSAESILLVSNLHHASQNSPSKDQHHSHHSIVPQKVGQLGSARHECQGFSAAHEPKQTHCLSPGQIEELKTSCMPPSTNNGFQFCLLPVQAISTMVGPLVACASSPKPGISGSQRSFKLLPSSHQEQFGSSKSKHTFFIGHIKGVKKNALKCQKPKGDNIQELCPTSLQQSNVRGPNKWYRSQGDLKKAVSTIRLALSPQIKVTVLKETSPKKLWETLESKFASKTLTNRLMMRMDLYSLKMEEGGSVIDHINKFNEQVSKLLNAGETIKDEEQGLLLLASLPKSFKPFVQSMIAGRTTLRLDEVTTALKESQMMMGGEESSGDSHLLAAKNGCPELKEDLQILKEKKGKSKEASSANVITYEDDLF</sequence>
<evidence type="ECO:0000313" key="2">
    <source>
        <dbReference type="EMBL" id="VFQ81964.1"/>
    </source>
</evidence>
<dbReference type="PANTHER" id="PTHR47481">
    <property type="match status" value="1"/>
</dbReference>
<protein>
    <recommendedName>
        <fullName evidence="4">Retrovirus-related Pol polyprotein from transposon TNT 1-94</fullName>
    </recommendedName>
</protein>
<organism evidence="2 3">
    <name type="scientific">Cuscuta campestris</name>
    <dbReference type="NCBI Taxonomy" id="132261"/>
    <lineage>
        <taxon>Eukaryota</taxon>
        <taxon>Viridiplantae</taxon>
        <taxon>Streptophyta</taxon>
        <taxon>Embryophyta</taxon>
        <taxon>Tracheophyta</taxon>
        <taxon>Spermatophyta</taxon>
        <taxon>Magnoliopsida</taxon>
        <taxon>eudicotyledons</taxon>
        <taxon>Gunneridae</taxon>
        <taxon>Pentapetalae</taxon>
        <taxon>asterids</taxon>
        <taxon>lamiids</taxon>
        <taxon>Solanales</taxon>
        <taxon>Convolvulaceae</taxon>
        <taxon>Cuscuteae</taxon>
        <taxon>Cuscuta</taxon>
        <taxon>Cuscuta subgen. Grammica</taxon>
        <taxon>Cuscuta sect. Cleistogrammica</taxon>
    </lineage>
</organism>
<proteinExistence type="predicted"/>
<accession>A0A484M0Q7</accession>
<gene>
    <name evidence="2" type="ORF">CCAM_LOCUS23740</name>
</gene>
<dbReference type="Pfam" id="PF14223">
    <property type="entry name" value="Retrotran_gag_2"/>
    <property type="match status" value="1"/>
</dbReference>
<evidence type="ECO:0008006" key="4">
    <source>
        <dbReference type="Google" id="ProtNLM"/>
    </source>
</evidence>
<keyword evidence="3" id="KW-1185">Reference proteome</keyword>
<dbReference type="OrthoDB" id="418757at2759"/>
<evidence type="ECO:0000256" key="1">
    <source>
        <dbReference type="SAM" id="MobiDB-lite"/>
    </source>
</evidence>
<reference evidence="2 3" key="1">
    <citation type="submission" date="2018-04" db="EMBL/GenBank/DDBJ databases">
        <authorList>
            <person name="Vogel A."/>
        </authorList>
    </citation>
    <scope>NUCLEOTIDE SEQUENCE [LARGE SCALE GENOMIC DNA]</scope>
</reference>